<comment type="caution">
    <text evidence="3">Lacks conserved residue(s) required for the propagation of feature annotation.</text>
</comment>
<feature type="region of interest" description="Disordered" evidence="4">
    <location>
        <begin position="138"/>
        <end position="158"/>
    </location>
</feature>
<evidence type="ECO:0000313" key="6">
    <source>
        <dbReference type="Proteomes" id="UP001328107"/>
    </source>
</evidence>
<evidence type="ECO:0008006" key="7">
    <source>
        <dbReference type="Google" id="ProtNLM"/>
    </source>
</evidence>
<reference evidence="6" key="1">
    <citation type="submission" date="2022-10" db="EMBL/GenBank/DDBJ databases">
        <title>Genome assembly of Pristionchus species.</title>
        <authorList>
            <person name="Yoshida K."/>
            <person name="Sommer R.J."/>
        </authorList>
    </citation>
    <scope>NUCLEOTIDE SEQUENCE [LARGE SCALE GENOMIC DNA]</scope>
    <source>
        <strain evidence="6">RS5460</strain>
    </source>
</reference>
<protein>
    <recommendedName>
        <fullName evidence="7">Lipoprotein receptor</fullName>
    </recommendedName>
</protein>
<feature type="disulfide bond" evidence="3">
    <location>
        <begin position="70"/>
        <end position="88"/>
    </location>
</feature>
<feature type="disulfide bond" evidence="3">
    <location>
        <begin position="103"/>
        <end position="115"/>
    </location>
</feature>
<dbReference type="PRINTS" id="PR00261">
    <property type="entry name" value="LDLRECEPTOR"/>
</dbReference>
<dbReference type="GO" id="GO:0006898">
    <property type="term" value="P:receptor-mediated endocytosis"/>
    <property type="evidence" value="ECO:0007669"/>
    <property type="project" value="TreeGrafter"/>
</dbReference>
<dbReference type="SUPFAM" id="SSF57424">
    <property type="entry name" value="LDL receptor-like module"/>
    <property type="match status" value="3"/>
</dbReference>
<feature type="non-terminal residue" evidence="5">
    <location>
        <position position="1"/>
    </location>
</feature>
<feature type="disulfide bond" evidence="3">
    <location>
        <begin position="110"/>
        <end position="128"/>
    </location>
</feature>
<dbReference type="CDD" id="cd00112">
    <property type="entry name" value="LDLa"/>
    <property type="match status" value="3"/>
</dbReference>
<feature type="disulfide bond" evidence="3">
    <location>
        <begin position="63"/>
        <end position="75"/>
    </location>
</feature>
<proteinExistence type="predicted"/>
<dbReference type="GO" id="GO:0043235">
    <property type="term" value="C:receptor complex"/>
    <property type="evidence" value="ECO:0007669"/>
    <property type="project" value="TreeGrafter"/>
</dbReference>
<name>A0AAN5DIG5_9BILA</name>
<gene>
    <name evidence="5" type="ORF">PMAYCL1PPCAC_33112</name>
</gene>
<evidence type="ECO:0000256" key="3">
    <source>
        <dbReference type="PROSITE-ProRule" id="PRU00124"/>
    </source>
</evidence>
<dbReference type="GO" id="GO:0012505">
    <property type="term" value="C:endomembrane system"/>
    <property type="evidence" value="ECO:0007669"/>
    <property type="project" value="UniProtKB-SubCell"/>
</dbReference>
<dbReference type="GO" id="GO:0016324">
    <property type="term" value="C:apical plasma membrane"/>
    <property type="evidence" value="ECO:0007669"/>
    <property type="project" value="TreeGrafter"/>
</dbReference>
<dbReference type="PANTHER" id="PTHR22722:SF14">
    <property type="entry name" value="MEGALIN, ISOFORM A"/>
    <property type="match status" value="1"/>
</dbReference>
<organism evidence="5 6">
    <name type="scientific">Pristionchus mayeri</name>
    <dbReference type="NCBI Taxonomy" id="1317129"/>
    <lineage>
        <taxon>Eukaryota</taxon>
        <taxon>Metazoa</taxon>
        <taxon>Ecdysozoa</taxon>
        <taxon>Nematoda</taxon>
        <taxon>Chromadorea</taxon>
        <taxon>Rhabditida</taxon>
        <taxon>Rhabditina</taxon>
        <taxon>Diplogasteromorpha</taxon>
        <taxon>Diplogasteroidea</taxon>
        <taxon>Neodiplogasteridae</taxon>
        <taxon>Pristionchus</taxon>
    </lineage>
</organism>
<dbReference type="InterPro" id="IPR002172">
    <property type="entry name" value="LDrepeatLR_classA_rpt"/>
</dbReference>
<evidence type="ECO:0000256" key="4">
    <source>
        <dbReference type="SAM" id="MobiDB-lite"/>
    </source>
</evidence>
<dbReference type="InterPro" id="IPR051221">
    <property type="entry name" value="LDLR-related"/>
</dbReference>
<dbReference type="PANTHER" id="PTHR22722">
    <property type="entry name" value="LOW-DENSITY LIPOPROTEIN RECEPTOR-RELATED PROTEIN 2-RELATED"/>
    <property type="match status" value="1"/>
</dbReference>
<dbReference type="EMBL" id="BTRK01000006">
    <property type="protein sequence ID" value="GMR62917.1"/>
    <property type="molecule type" value="Genomic_DNA"/>
</dbReference>
<sequence>VSVSPTEATMTSSPFPSCPHGSLACDDHSLCIPPRWKCDGEVDCDDGSDEVHSSTPSISETSCPSASLACNDGSCVPREWKCDGEADCDDGCDEVQAISYDPCPDACFQCDDGTCVPLTWKCDGEADCYDESDEVRSRGESAVHCPNGGLSSADRWGA</sequence>
<dbReference type="InterPro" id="IPR036055">
    <property type="entry name" value="LDL_receptor-like_sf"/>
</dbReference>
<dbReference type="PROSITE" id="PS50068">
    <property type="entry name" value="LDLRA_2"/>
    <property type="match status" value="3"/>
</dbReference>
<dbReference type="Proteomes" id="UP001328107">
    <property type="component" value="Unassembled WGS sequence"/>
</dbReference>
<evidence type="ECO:0000313" key="5">
    <source>
        <dbReference type="EMBL" id="GMR62917.1"/>
    </source>
</evidence>
<keyword evidence="2 3" id="KW-1015">Disulfide bond</keyword>
<evidence type="ECO:0000256" key="1">
    <source>
        <dbReference type="ARBA" id="ARBA00004308"/>
    </source>
</evidence>
<accession>A0AAN5DIG5</accession>
<dbReference type="AlphaFoldDB" id="A0AAN5DIG5"/>
<comment type="caution">
    <text evidence="5">The sequence shown here is derived from an EMBL/GenBank/DDBJ whole genome shotgun (WGS) entry which is preliminary data.</text>
</comment>
<evidence type="ECO:0000256" key="2">
    <source>
        <dbReference type="ARBA" id="ARBA00023157"/>
    </source>
</evidence>
<keyword evidence="6" id="KW-1185">Reference proteome</keyword>
<dbReference type="Gene3D" id="4.10.400.10">
    <property type="entry name" value="Low-density Lipoprotein Receptor"/>
    <property type="match status" value="3"/>
</dbReference>
<dbReference type="GO" id="GO:0042562">
    <property type="term" value="F:hormone binding"/>
    <property type="evidence" value="ECO:0007669"/>
    <property type="project" value="TreeGrafter"/>
</dbReference>
<dbReference type="Pfam" id="PF00057">
    <property type="entry name" value="Ldl_recept_a"/>
    <property type="match status" value="3"/>
</dbReference>
<dbReference type="SMART" id="SM00192">
    <property type="entry name" value="LDLa"/>
    <property type="match status" value="3"/>
</dbReference>
<comment type="subcellular location">
    <subcellularLocation>
        <location evidence="1">Endomembrane system</location>
    </subcellularLocation>
</comment>